<feature type="chain" id="PRO_5039902586" evidence="1">
    <location>
        <begin position="35"/>
        <end position="548"/>
    </location>
</feature>
<protein>
    <submittedName>
        <fullName evidence="2">Uncharacterized protein</fullName>
    </submittedName>
</protein>
<name>A0A9K3KBY6_9STRA</name>
<sequence>MIRRSLSSRTMLSAVTLCLGFLASFSIVPSNAKAASSSSSSSSSIGSPILMDTSGGLRLKIPTIPTNEGVVAIITSPGSIQSLLTAQSNDDNVLALEDNRLICRGATLQSMTAAQKSALALTSLVATVIVMDGITIGDILAAGWKNTRHARTLTALFRARLALDVSSSSSSSEKQTLVLCVKTDSVESVGSTLVAEVKALFEATAVETKASASFDDLYTVVVKSISSKPEAEEVLAIAKDLAAEIASSSSSESSILASVLQEANERIKESGITAVALDPPHIAHAFVAVSNAHAKQAKSARAKIATWKSRAVRGLWTDGFGADAEAMRKRILSSFDSETLSAAGLPLVAPYRLEKRNQLAALVDSSIADLFSTQVKNLESRTLKRLHAQLLKRFDKIPVEEVPSENAASIRAAMFSFDNIMNELEVPSLSLTKTKACREMEAKLTDEVATFDDSPAAQIKRMKKVTEVTSKEKKPGQRAVDFGLDLVAVLRPDGYGSLQGYAGYNLGGSSITFGIHNDADDPQTIAQFGGVRPPLLRVQPKLRVDIEM</sequence>
<gene>
    <name evidence="2" type="ORF">IV203_024094</name>
</gene>
<reference evidence="2" key="1">
    <citation type="journal article" date="2021" name="Sci. Rep.">
        <title>Diploid genomic architecture of Nitzschia inconspicua, an elite biomass production diatom.</title>
        <authorList>
            <person name="Oliver A."/>
            <person name="Podell S."/>
            <person name="Pinowska A."/>
            <person name="Traller J.C."/>
            <person name="Smith S.R."/>
            <person name="McClure R."/>
            <person name="Beliaev A."/>
            <person name="Bohutskyi P."/>
            <person name="Hill E.A."/>
            <person name="Rabines A."/>
            <person name="Zheng H."/>
            <person name="Allen L.Z."/>
            <person name="Kuo A."/>
            <person name="Grigoriev I.V."/>
            <person name="Allen A.E."/>
            <person name="Hazlebeck D."/>
            <person name="Allen E.E."/>
        </authorList>
    </citation>
    <scope>NUCLEOTIDE SEQUENCE</scope>
    <source>
        <strain evidence="2">Hildebrandi</strain>
    </source>
</reference>
<organism evidence="2 3">
    <name type="scientific">Nitzschia inconspicua</name>
    <dbReference type="NCBI Taxonomy" id="303405"/>
    <lineage>
        <taxon>Eukaryota</taxon>
        <taxon>Sar</taxon>
        <taxon>Stramenopiles</taxon>
        <taxon>Ochrophyta</taxon>
        <taxon>Bacillariophyta</taxon>
        <taxon>Bacillariophyceae</taxon>
        <taxon>Bacillariophycidae</taxon>
        <taxon>Bacillariales</taxon>
        <taxon>Bacillariaceae</taxon>
        <taxon>Nitzschia</taxon>
    </lineage>
</organism>
<keyword evidence="1" id="KW-0732">Signal</keyword>
<feature type="signal peptide" evidence="1">
    <location>
        <begin position="1"/>
        <end position="34"/>
    </location>
</feature>
<accession>A0A9K3KBY6</accession>
<dbReference type="EMBL" id="JAGRRH010000027">
    <property type="protein sequence ID" value="KAG7340551.1"/>
    <property type="molecule type" value="Genomic_DNA"/>
</dbReference>
<dbReference type="AlphaFoldDB" id="A0A9K3KBY6"/>
<evidence type="ECO:0000313" key="3">
    <source>
        <dbReference type="Proteomes" id="UP000693970"/>
    </source>
</evidence>
<evidence type="ECO:0000313" key="2">
    <source>
        <dbReference type="EMBL" id="KAG7340551.1"/>
    </source>
</evidence>
<dbReference type="OrthoDB" id="192158at2759"/>
<keyword evidence="3" id="KW-1185">Reference proteome</keyword>
<comment type="caution">
    <text evidence="2">The sequence shown here is derived from an EMBL/GenBank/DDBJ whole genome shotgun (WGS) entry which is preliminary data.</text>
</comment>
<dbReference type="Proteomes" id="UP000693970">
    <property type="component" value="Unassembled WGS sequence"/>
</dbReference>
<proteinExistence type="predicted"/>
<reference evidence="2" key="2">
    <citation type="submission" date="2021-04" db="EMBL/GenBank/DDBJ databases">
        <authorList>
            <person name="Podell S."/>
        </authorList>
    </citation>
    <scope>NUCLEOTIDE SEQUENCE</scope>
    <source>
        <strain evidence="2">Hildebrandi</strain>
    </source>
</reference>
<evidence type="ECO:0000256" key="1">
    <source>
        <dbReference type="SAM" id="SignalP"/>
    </source>
</evidence>